<protein>
    <submittedName>
        <fullName evidence="9">Spore germination protein YndE</fullName>
    </submittedName>
</protein>
<accession>A0ABY4S1G0</accession>
<dbReference type="PANTHER" id="PTHR34975">
    <property type="entry name" value="SPORE GERMINATION PROTEIN A2"/>
    <property type="match status" value="1"/>
</dbReference>
<feature type="transmembrane region" description="Helical" evidence="8">
    <location>
        <begin position="268"/>
        <end position="290"/>
    </location>
</feature>
<dbReference type="PANTHER" id="PTHR34975:SF2">
    <property type="entry name" value="SPORE GERMINATION PROTEIN A2"/>
    <property type="match status" value="1"/>
</dbReference>
<gene>
    <name evidence="9" type="primary">yndE_12</name>
    <name evidence="9" type="ORF">SK3146_06937</name>
</gene>
<evidence type="ECO:0000256" key="7">
    <source>
        <dbReference type="ARBA" id="ARBA00023136"/>
    </source>
</evidence>
<proteinExistence type="inferred from homology"/>
<feature type="transmembrane region" description="Helical" evidence="8">
    <location>
        <begin position="218"/>
        <end position="248"/>
    </location>
</feature>
<feature type="transmembrane region" description="Helical" evidence="8">
    <location>
        <begin position="43"/>
        <end position="61"/>
    </location>
</feature>
<sequence length="364" mass="40686">MIENGKISAVQLGMLMYFMIGATATLMVPAITAKEAGRDMWLSPVWGSVSGFVIIYITWKLHSLYPHESIIQYGDKIAGRVIGKAGGFFVLFFLLHGIGLITREYGEFLVESFLSRTPILVIMGSLIFVCIFSVRGGLEVLARCTKVFFPFIVIIFVSIFLMLIPDMDARHILPLMEKGIGPSLKGSVVPHTWFIEFFLITFLYPFNKESARGLKWGMLAVLAMMLTMVFCSIASLFVFGNLTASYIFPVYVAASFISVADFIEHLDVVILMTWILGGFIQISLWFYALAIGTAQWLNLPDYRPLVAPLGLLSLFCAMWVSPNLQQLSMFFSTTAPFYSFTIQLIYPLLLLVIALCQRASTATK</sequence>
<feature type="transmembrane region" description="Helical" evidence="8">
    <location>
        <begin position="113"/>
        <end position="135"/>
    </location>
</feature>
<keyword evidence="4" id="KW-0309">Germination</keyword>
<evidence type="ECO:0000256" key="1">
    <source>
        <dbReference type="ARBA" id="ARBA00004141"/>
    </source>
</evidence>
<reference evidence="9" key="2">
    <citation type="journal article" date="2021" name="J Anim Sci Technol">
        <title>Complete genome sequence of Paenibacillus konkukensis sp. nov. SK3146 as a potential probiotic strain.</title>
        <authorList>
            <person name="Jung H.I."/>
            <person name="Park S."/>
            <person name="Niu K.M."/>
            <person name="Lee S.W."/>
            <person name="Kothari D."/>
            <person name="Yi K.J."/>
            <person name="Kim S.K."/>
        </authorList>
    </citation>
    <scope>NUCLEOTIDE SEQUENCE</scope>
    <source>
        <strain evidence="9">SK3146</strain>
    </source>
</reference>
<comment type="subcellular location">
    <subcellularLocation>
        <location evidence="1">Membrane</location>
        <topology evidence="1">Multi-pass membrane protein</topology>
    </subcellularLocation>
</comment>
<evidence type="ECO:0000256" key="2">
    <source>
        <dbReference type="ARBA" id="ARBA00007998"/>
    </source>
</evidence>
<evidence type="ECO:0000256" key="8">
    <source>
        <dbReference type="SAM" id="Phobius"/>
    </source>
</evidence>
<keyword evidence="5 8" id="KW-0812">Transmembrane</keyword>
<dbReference type="InterPro" id="IPR004761">
    <property type="entry name" value="Spore_GerAB"/>
</dbReference>
<feature type="transmembrane region" description="Helical" evidence="8">
    <location>
        <begin position="81"/>
        <end position="101"/>
    </location>
</feature>
<name>A0ABY4S1G0_9BACL</name>
<evidence type="ECO:0000256" key="3">
    <source>
        <dbReference type="ARBA" id="ARBA00022448"/>
    </source>
</evidence>
<feature type="transmembrane region" description="Helical" evidence="8">
    <location>
        <begin position="147"/>
        <end position="164"/>
    </location>
</feature>
<keyword evidence="3" id="KW-0813">Transport</keyword>
<keyword evidence="10" id="KW-1185">Reference proteome</keyword>
<evidence type="ECO:0000256" key="4">
    <source>
        <dbReference type="ARBA" id="ARBA00022544"/>
    </source>
</evidence>
<dbReference type="Pfam" id="PF03845">
    <property type="entry name" value="Spore_permease"/>
    <property type="match status" value="1"/>
</dbReference>
<dbReference type="Proteomes" id="UP001057134">
    <property type="component" value="Chromosome"/>
</dbReference>
<feature type="transmembrane region" description="Helical" evidence="8">
    <location>
        <begin position="302"/>
        <end position="320"/>
    </location>
</feature>
<comment type="similarity">
    <text evidence="2">Belongs to the amino acid-polyamine-organocation (APC) superfamily. Spore germination protein (SGP) (TC 2.A.3.9) family.</text>
</comment>
<evidence type="ECO:0000256" key="5">
    <source>
        <dbReference type="ARBA" id="ARBA00022692"/>
    </source>
</evidence>
<keyword evidence="7 8" id="KW-0472">Membrane</keyword>
<dbReference type="RefSeq" id="WP_249863077.1">
    <property type="nucleotide sequence ID" value="NZ_CP027059.1"/>
</dbReference>
<reference evidence="9" key="1">
    <citation type="submission" date="2018-02" db="EMBL/GenBank/DDBJ databases">
        <authorList>
            <person name="Kim S.-K."/>
            <person name="Jung H.-I."/>
            <person name="Lee S.-W."/>
        </authorList>
    </citation>
    <scope>NUCLEOTIDE SEQUENCE</scope>
    <source>
        <strain evidence="9">SK3146</strain>
    </source>
</reference>
<evidence type="ECO:0000313" key="9">
    <source>
        <dbReference type="EMBL" id="UQZ87635.1"/>
    </source>
</evidence>
<dbReference type="EMBL" id="CP027059">
    <property type="protein sequence ID" value="UQZ87635.1"/>
    <property type="molecule type" value="Genomic_DNA"/>
</dbReference>
<keyword evidence="6 8" id="KW-1133">Transmembrane helix</keyword>
<feature type="transmembrane region" description="Helical" evidence="8">
    <location>
        <begin position="335"/>
        <end position="356"/>
    </location>
</feature>
<feature type="transmembrane region" description="Helical" evidence="8">
    <location>
        <begin position="12"/>
        <end position="31"/>
    </location>
</feature>
<dbReference type="NCBIfam" id="TIGR00912">
    <property type="entry name" value="2A0309"/>
    <property type="match status" value="1"/>
</dbReference>
<evidence type="ECO:0000256" key="6">
    <source>
        <dbReference type="ARBA" id="ARBA00022989"/>
    </source>
</evidence>
<evidence type="ECO:0000313" key="10">
    <source>
        <dbReference type="Proteomes" id="UP001057134"/>
    </source>
</evidence>
<organism evidence="9 10">
    <name type="scientific">Paenibacillus konkukensis</name>
    <dbReference type="NCBI Taxonomy" id="2020716"/>
    <lineage>
        <taxon>Bacteria</taxon>
        <taxon>Bacillati</taxon>
        <taxon>Bacillota</taxon>
        <taxon>Bacilli</taxon>
        <taxon>Bacillales</taxon>
        <taxon>Paenibacillaceae</taxon>
        <taxon>Paenibacillus</taxon>
    </lineage>
</organism>
<feature type="transmembrane region" description="Helical" evidence="8">
    <location>
        <begin position="184"/>
        <end position="206"/>
    </location>
</feature>